<proteinExistence type="predicted"/>
<dbReference type="AlphaFoldDB" id="A0A2P2IXP9"/>
<protein>
    <submittedName>
        <fullName evidence="1">Uncharacterized protein</fullName>
    </submittedName>
</protein>
<organism evidence="1">
    <name type="scientific">Rhizophora mucronata</name>
    <name type="common">Asiatic mangrove</name>
    <dbReference type="NCBI Taxonomy" id="61149"/>
    <lineage>
        <taxon>Eukaryota</taxon>
        <taxon>Viridiplantae</taxon>
        <taxon>Streptophyta</taxon>
        <taxon>Embryophyta</taxon>
        <taxon>Tracheophyta</taxon>
        <taxon>Spermatophyta</taxon>
        <taxon>Magnoliopsida</taxon>
        <taxon>eudicotyledons</taxon>
        <taxon>Gunneridae</taxon>
        <taxon>Pentapetalae</taxon>
        <taxon>rosids</taxon>
        <taxon>fabids</taxon>
        <taxon>Malpighiales</taxon>
        <taxon>Rhizophoraceae</taxon>
        <taxon>Rhizophora</taxon>
    </lineage>
</organism>
<accession>A0A2P2IXP9</accession>
<name>A0A2P2IXP9_RHIMU</name>
<sequence>MGILMCFACEARRRNVYRIFQLLRTTIMAWLLHQSAVCNYRLCACKWICLLGIPLTAKFVIEFIS</sequence>
<evidence type="ECO:0000313" key="1">
    <source>
        <dbReference type="EMBL" id="MBW85989.1"/>
    </source>
</evidence>
<dbReference type="EMBL" id="GGEC01005506">
    <property type="protein sequence ID" value="MBW85989.1"/>
    <property type="molecule type" value="Transcribed_RNA"/>
</dbReference>
<reference evidence="1" key="1">
    <citation type="submission" date="2018-02" db="EMBL/GenBank/DDBJ databases">
        <title>Rhizophora mucronata_Transcriptome.</title>
        <authorList>
            <person name="Meera S.P."/>
            <person name="Sreeshan A."/>
            <person name="Augustine A."/>
        </authorList>
    </citation>
    <scope>NUCLEOTIDE SEQUENCE</scope>
    <source>
        <tissue evidence="1">Leaf</tissue>
    </source>
</reference>